<dbReference type="EMBL" id="FMSV02000384">
    <property type="protein sequence ID" value="SEH05811.1"/>
    <property type="molecule type" value="Genomic_DNA"/>
</dbReference>
<keyword evidence="4" id="KW-0808">Transferase</keyword>
<keyword evidence="1" id="KW-0677">Repeat</keyword>
<dbReference type="PANTHER" id="PTHR43855">
    <property type="entry name" value="THIOSULFATE SULFURTRANSFERASE"/>
    <property type="match status" value="1"/>
</dbReference>
<dbReference type="InterPro" id="IPR036873">
    <property type="entry name" value="Rhodanese-like_dom_sf"/>
</dbReference>
<dbReference type="SUPFAM" id="SSF52821">
    <property type="entry name" value="Rhodanese/Cell cycle control phosphatase"/>
    <property type="match status" value="2"/>
</dbReference>
<gene>
    <name evidence="4" type="ORF">MBHS_01666</name>
</gene>
<reference evidence="4 5" key="1">
    <citation type="submission" date="2016-10" db="EMBL/GenBank/DDBJ databases">
        <authorList>
            <person name="de Groot N.N."/>
        </authorList>
    </citation>
    <scope>NUCLEOTIDE SEQUENCE [LARGE SCALE GENOMIC DNA]</scope>
    <source>
        <strain evidence="4">MBHS1</strain>
    </source>
</reference>
<evidence type="ECO:0000256" key="2">
    <source>
        <dbReference type="SAM" id="SignalP"/>
    </source>
</evidence>
<dbReference type="AlphaFoldDB" id="A0A1H6F8U5"/>
<dbReference type="RefSeq" id="WP_103919689.1">
    <property type="nucleotide sequence ID" value="NZ_FMSV02000384.1"/>
</dbReference>
<proteinExistence type="predicted"/>
<dbReference type="InterPro" id="IPR001763">
    <property type="entry name" value="Rhodanese-like_dom"/>
</dbReference>
<keyword evidence="5" id="KW-1185">Reference proteome</keyword>
<protein>
    <submittedName>
        <fullName evidence="4">Thiosulfate sulfurtransferase</fullName>
        <ecNumber evidence="4">2.8.1.1</ecNumber>
    </submittedName>
</protein>
<dbReference type="CDD" id="cd01448">
    <property type="entry name" value="TST_Repeat_1"/>
    <property type="match status" value="1"/>
</dbReference>
<sequence>MLVRKLLCVTVLSASSLNTWALDVPGSLVDTAWLADNLKQVSVLDVRKDLKSYDTAHIPGSVLINWKKVRVKRHQNGYDLIKIVPSKAEFEAQMQAAGINKDSAVVISFKGKASKDLTFATRLFWTFQYFDYNNVALLEGGTHKWAVEKRELSTEAPTVVKGNFSVSGKTNEDILATEQEVKSAVDTGSDSIIDGRTPPYFTGEKQKDYVYAKGHIPTAHNISHLNLYQTDTKTGVITHKSPEALKALFTDAGIDVSKPSIIYCNSGHYSTGHWFVLNQLLGNDKAASYDASMHEWTQAGKNNPVKIP</sequence>
<dbReference type="Pfam" id="PF00581">
    <property type="entry name" value="Rhodanese"/>
    <property type="match status" value="2"/>
</dbReference>
<feature type="domain" description="Rhodanese" evidence="3">
    <location>
        <begin position="186"/>
        <end position="301"/>
    </location>
</feature>
<organism evidence="4 5">
    <name type="scientific">Candidatus Venteria ishoeyi</name>
    <dbReference type="NCBI Taxonomy" id="1899563"/>
    <lineage>
        <taxon>Bacteria</taxon>
        <taxon>Pseudomonadati</taxon>
        <taxon>Pseudomonadota</taxon>
        <taxon>Gammaproteobacteria</taxon>
        <taxon>Thiotrichales</taxon>
        <taxon>Thiotrichaceae</taxon>
        <taxon>Venteria</taxon>
    </lineage>
</organism>
<feature type="signal peptide" evidence="2">
    <location>
        <begin position="1"/>
        <end position="21"/>
    </location>
</feature>
<keyword evidence="2" id="KW-0732">Signal</keyword>
<feature type="domain" description="Rhodanese" evidence="3">
    <location>
        <begin position="37"/>
        <end position="154"/>
    </location>
</feature>
<dbReference type="OrthoDB" id="9781034at2"/>
<evidence type="ECO:0000259" key="3">
    <source>
        <dbReference type="PROSITE" id="PS50206"/>
    </source>
</evidence>
<dbReference type="EC" id="2.8.1.1" evidence="4"/>
<dbReference type="SMART" id="SM00450">
    <property type="entry name" value="RHOD"/>
    <property type="match status" value="2"/>
</dbReference>
<name>A0A1H6F8U5_9GAMM</name>
<dbReference type="GO" id="GO:0004792">
    <property type="term" value="F:thiosulfate-cyanide sulfurtransferase activity"/>
    <property type="evidence" value="ECO:0007669"/>
    <property type="project" value="UniProtKB-EC"/>
</dbReference>
<dbReference type="InterPro" id="IPR051126">
    <property type="entry name" value="Thiosulfate_sulfurtransferase"/>
</dbReference>
<dbReference type="Gene3D" id="3.40.250.10">
    <property type="entry name" value="Rhodanese-like domain"/>
    <property type="match status" value="2"/>
</dbReference>
<evidence type="ECO:0000256" key="1">
    <source>
        <dbReference type="ARBA" id="ARBA00022737"/>
    </source>
</evidence>
<evidence type="ECO:0000313" key="5">
    <source>
        <dbReference type="Proteomes" id="UP000236724"/>
    </source>
</evidence>
<accession>A0A1H6F8U5</accession>
<dbReference type="PANTHER" id="PTHR43855:SF1">
    <property type="entry name" value="THIOSULFATE SULFURTRANSFERASE"/>
    <property type="match status" value="1"/>
</dbReference>
<evidence type="ECO:0000313" key="4">
    <source>
        <dbReference type="EMBL" id="SEH05811.1"/>
    </source>
</evidence>
<dbReference type="Proteomes" id="UP000236724">
    <property type="component" value="Unassembled WGS sequence"/>
</dbReference>
<dbReference type="PROSITE" id="PS50206">
    <property type="entry name" value="RHODANESE_3"/>
    <property type="match status" value="2"/>
</dbReference>
<feature type="chain" id="PRO_5014990359" evidence="2">
    <location>
        <begin position="22"/>
        <end position="308"/>
    </location>
</feature>